<feature type="region of interest" description="Disordered" evidence="1">
    <location>
        <begin position="148"/>
        <end position="170"/>
    </location>
</feature>
<dbReference type="PANTHER" id="PTHR35523:SF1">
    <property type="entry name" value="CELL WALL PROTEIN SED1"/>
    <property type="match status" value="1"/>
</dbReference>
<sequence length="311" mass="32203">MKFSTLALLTSTAIAAETVDLKIVSDNSELSGKGIQALHEGAGISYFGVSDYLGEEFSYDTDKKLLTQTQGSYTANVGVSGNYFAVGPAVTPSEVTFDDEGNLSFDKQLYACKQLNDPYHYFDDRYGVVVDDAPNDSCVKIGLEKVDGGSESSSAEASAAPSSAHGGWNNTVTEHITVTGYTTYCPESTVLTITTCENKACGPKTITVSEAQTVTVTEECVVPKTSTTPVVAPTTTEPAPETTEPAPETTKPASSKSEVTSAPKPTTPTTVADVSRSSETTPAAVSSYEGAGVKNAAGAVLGFAGAAALLI</sequence>
<dbReference type="EMBL" id="CP076662">
    <property type="protein sequence ID" value="QWU88291.1"/>
    <property type="molecule type" value="Genomic_DNA"/>
</dbReference>
<keyword evidence="2" id="KW-0732">Signal</keyword>
<feature type="region of interest" description="Disordered" evidence="1">
    <location>
        <begin position="228"/>
        <end position="283"/>
    </location>
</feature>
<evidence type="ECO:0000256" key="1">
    <source>
        <dbReference type="SAM" id="MobiDB-lite"/>
    </source>
</evidence>
<evidence type="ECO:0000256" key="2">
    <source>
        <dbReference type="SAM" id="SignalP"/>
    </source>
</evidence>
<dbReference type="InterPro" id="IPR038843">
    <property type="entry name" value="Sed1/Spi1"/>
</dbReference>
<name>A0ABX8I4S0_9ASCO</name>
<reference evidence="3 4" key="1">
    <citation type="submission" date="2021-06" db="EMBL/GenBank/DDBJ databases">
        <title>Candida outbreak in Lebanon.</title>
        <authorList>
            <person name="Finianos M."/>
        </authorList>
    </citation>
    <scope>NUCLEOTIDE SEQUENCE [LARGE SCALE GENOMIC DNA]</scope>
    <source>
        <strain evidence="3">CA3LBN</strain>
    </source>
</reference>
<feature type="compositionally biased region" description="Low complexity" evidence="1">
    <location>
        <begin position="228"/>
        <end position="254"/>
    </location>
</feature>
<feature type="compositionally biased region" description="Polar residues" evidence="1">
    <location>
        <begin position="255"/>
        <end position="283"/>
    </location>
</feature>
<dbReference type="Proteomes" id="UP000825434">
    <property type="component" value="Chromosome 2"/>
</dbReference>
<feature type="compositionally biased region" description="Low complexity" evidence="1">
    <location>
        <begin position="150"/>
        <end position="164"/>
    </location>
</feature>
<proteinExistence type="predicted"/>
<organism evidence="3 4">
    <name type="scientific">Candidozyma haemuli</name>
    <dbReference type="NCBI Taxonomy" id="45357"/>
    <lineage>
        <taxon>Eukaryota</taxon>
        <taxon>Fungi</taxon>
        <taxon>Dikarya</taxon>
        <taxon>Ascomycota</taxon>
        <taxon>Saccharomycotina</taxon>
        <taxon>Pichiomycetes</taxon>
        <taxon>Metschnikowiaceae</taxon>
        <taxon>Candidozyma</taxon>
    </lineage>
</organism>
<accession>A0ABX8I4S0</accession>
<feature type="chain" id="PRO_5046484593" evidence="2">
    <location>
        <begin position="16"/>
        <end position="311"/>
    </location>
</feature>
<keyword evidence="4" id="KW-1185">Reference proteome</keyword>
<gene>
    <name evidence="3" type="ORF">CA3LBN_002556</name>
</gene>
<evidence type="ECO:0000313" key="4">
    <source>
        <dbReference type="Proteomes" id="UP000825434"/>
    </source>
</evidence>
<evidence type="ECO:0000313" key="3">
    <source>
        <dbReference type="EMBL" id="QWU88291.1"/>
    </source>
</evidence>
<feature type="signal peptide" evidence="2">
    <location>
        <begin position="1"/>
        <end position="15"/>
    </location>
</feature>
<protein>
    <submittedName>
        <fullName evidence="3">Uncharacterized protein</fullName>
    </submittedName>
</protein>
<dbReference type="PANTHER" id="PTHR35523">
    <property type="entry name" value="CELL WALL PROTEIN SED1"/>
    <property type="match status" value="1"/>
</dbReference>